<dbReference type="PANTHER" id="PTHR35391">
    <property type="entry name" value="C2H2-TYPE DOMAIN-CONTAINING PROTEIN-RELATED"/>
    <property type="match status" value="1"/>
</dbReference>
<feature type="domain" description="Oxidoreductase acuF-like C2H2 type zinc-finger" evidence="1">
    <location>
        <begin position="100"/>
        <end position="125"/>
    </location>
</feature>
<dbReference type="Pfam" id="PF26082">
    <property type="entry name" value="zf-C2H2_AcuF"/>
    <property type="match status" value="1"/>
</dbReference>
<protein>
    <recommendedName>
        <fullName evidence="1">Oxidoreductase acuF-like C2H2 type zinc-finger domain-containing protein</fullName>
    </recommendedName>
</protein>
<proteinExistence type="predicted"/>
<evidence type="ECO:0000313" key="2">
    <source>
        <dbReference type="EMBL" id="KAF2000646.1"/>
    </source>
</evidence>
<dbReference type="PANTHER" id="PTHR35391:SF7">
    <property type="entry name" value="C2H2-TYPE DOMAIN-CONTAINING PROTEIN"/>
    <property type="match status" value="1"/>
</dbReference>
<sequence length="225" mass="25610">MDGPEPDLIMPPMPISPEPDLIQPQKDSMPIVERRALSHLPPLTEGPSTLYVRTMEAIRSVGDEETMSEVSSVVPPIDLADDDEVLLRIPALQNVSQGQQEFECRICYALQSFRSQRKWKEHALSNLKPYVCSGGRAECDLQLFGDCKVWFTHELEKHRHQWTCFICQLEPYTSKARFSAHMQSKHGNVSRKLPDIAELCKQPLKFMHAADCPFCDEFDVKVRAG</sequence>
<evidence type="ECO:0000313" key="3">
    <source>
        <dbReference type="Proteomes" id="UP000799779"/>
    </source>
</evidence>
<gene>
    <name evidence="2" type="ORF">P154DRAFT_192237</name>
</gene>
<organism evidence="2 3">
    <name type="scientific">Amniculicola lignicola CBS 123094</name>
    <dbReference type="NCBI Taxonomy" id="1392246"/>
    <lineage>
        <taxon>Eukaryota</taxon>
        <taxon>Fungi</taxon>
        <taxon>Dikarya</taxon>
        <taxon>Ascomycota</taxon>
        <taxon>Pezizomycotina</taxon>
        <taxon>Dothideomycetes</taxon>
        <taxon>Pleosporomycetidae</taxon>
        <taxon>Pleosporales</taxon>
        <taxon>Amniculicolaceae</taxon>
        <taxon>Amniculicola</taxon>
    </lineage>
</organism>
<dbReference type="EMBL" id="ML977587">
    <property type="protein sequence ID" value="KAF2000646.1"/>
    <property type="molecule type" value="Genomic_DNA"/>
</dbReference>
<evidence type="ECO:0000259" key="1">
    <source>
        <dbReference type="Pfam" id="PF26082"/>
    </source>
</evidence>
<reference evidence="2" key="1">
    <citation type="journal article" date="2020" name="Stud. Mycol.">
        <title>101 Dothideomycetes genomes: a test case for predicting lifestyles and emergence of pathogens.</title>
        <authorList>
            <person name="Haridas S."/>
            <person name="Albert R."/>
            <person name="Binder M."/>
            <person name="Bloem J."/>
            <person name="Labutti K."/>
            <person name="Salamov A."/>
            <person name="Andreopoulos B."/>
            <person name="Baker S."/>
            <person name="Barry K."/>
            <person name="Bills G."/>
            <person name="Bluhm B."/>
            <person name="Cannon C."/>
            <person name="Castanera R."/>
            <person name="Culley D."/>
            <person name="Daum C."/>
            <person name="Ezra D."/>
            <person name="Gonzalez J."/>
            <person name="Henrissat B."/>
            <person name="Kuo A."/>
            <person name="Liang C."/>
            <person name="Lipzen A."/>
            <person name="Lutzoni F."/>
            <person name="Magnuson J."/>
            <person name="Mondo S."/>
            <person name="Nolan M."/>
            <person name="Ohm R."/>
            <person name="Pangilinan J."/>
            <person name="Park H.-J."/>
            <person name="Ramirez L."/>
            <person name="Alfaro M."/>
            <person name="Sun H."/>
            <person name="Tritt A."/>
            <person name="Yoshinaga Y."/>
            <person name="Zwiers L.-H."/>
            <person name="Turgeon B."/>
            <person name="Goodwin S."/>
            <person name="Spatafora J."/>
            <person name="Crous P."/>
            <person name="Grigoriev I."/>
        </authorList>
    </citation>
    <scope>NUCLEOTIDE SEQUENCE</scope>
    <source>
        <strain evidence="2">CBS 123094</strain>
    </source>
</reference>
<dbReference type="Proteomes" id="UP000799779">
    <property type="component" value="Unassembled WGS sequence"/>
</dbReference>
<dbReference type="AlphaFoldDB" id="A0A6A5WSV6"/>
<keyword evidence="3" id="KW-1185">Reference proteome</keyword>
<dbReference type="OrthoDB" id="6133115at2759"/>
<name>A0A6A5WSV6_9PLEO</name>
<accession>A0A6A5WSV6</accession>
<dbReference type="InterPro" id="IPR058925">
    <property type="entry name" value="zf-C2H2_AcuF"/>
</dbReference>